<protein>
    <submittedName>
        <fullName evidence="3">Uncharacterized protein</fullName>
    </submittedName>
</protein>
<feature type="compositionally biased region" description="Polar residues" evidence="1">
    <location>
        <begin position="164"/>
        <end position="174"/>
    </location>
</feature>
<feature type="compositionally biased region" description="Low complexity" evidence="1">
    <location>
        <begin position="767"/>
        <end position="785"/>
    </location>
</feature>
<feature type="region of interest" description="Disordered" evidence="1">
    <location>
        <begin position="1254"/>
        <end position="1291"/>
    </location>
</feature>
<feature type="region of interest" description="Disordered" evidence="1">
    <location>
        <begin position="336"/>
        <end position="503"/>
    </location>
</feature>
<accession>A0A2N5V888</accession>
<feature type="region of interest" description="Disordered" evidence="1">
    <location>
        <begin position="519"/>
        <end position="591"/>
    </location>
</feature>
<feature type="compositionally biased region" description="Polar residues" evidence="1">
    <location>
        <begin position="1"/>
        <end position="11"/>
    </location>
</feature>
<dbReference type="GO" id="GO:0051028">
    <property type="term" value="P:mRNA transport"/>
    <property type="evidence" value="ECO:0007669"/>
    <property type="project" value="UniProtKB-KW"/>
</dbReference>
<feature type="compositionally biased region" description="Polar residues" evidence="1">
    <location>
        <begin position="996"/>
        <end position="1005"/>
    </location>
</feature>
<dbReference type="EMBL" id="PGCJ01000231">
    <property type="protein sequence ID" value="PLW36928.1"/>
    <property type="molecule type" value="Genomic_DNA"/>
</dbReference>
<feature type="compositionally biased region" description="Pro residues" evidence="1">
    <location>
        <begin position="1070"/>
        <end position="1083"/>
    </location>
</feature>
<feature type="compositionally biased region" description="Polar residues" evidence="1">
    <location>
        <begin position="721"/>
        <end position="733"/>
    </location>
</feature>
<feature type="compositionally biased region" description="Pro residues" evidence="1">
    <location>
        <begin position="1008"/>
        <end position="1017"/>
    </location>
</feature>
<dbReference type="OrthoDB" id="2506949at2759"/>
<feature type="compositionally biased region" description="Polar residues" evidence="1">
    <location>
        <begin position="675"/>
        <end position="696"/>
    </location>
</feature>
<dbReference type="EMBL" id="PGCI01000041">
    <property type="protein sequence ID" value="PLW46221.1"/>
    <property type="molecule type" value="Genomic_DNA"/>
</dbReference>
<feature type="region of interest" description="Disordered" evidence="1">
    <location>
        <begin position="822"/>
        <end position="887"/>
    </location>
</feature>
<feature type="compositionally biased region" description="Pro residues" evidence="1">
    <location>
        <begin position="908"/>
        <end position="920"/>
    </location>
</feature>
<reference evidence="4 5" key="1">
    <citation type="submission" date="2017-11" db="EMBL/GenBank/DDBJ databases">
        <title>De novo assembly and phasing of dikaryotic genomes from two isolates of Puccinia coronata f. sp. avenae, the causal agent of oat crown rust.</title>
        <authorList>
            <person name="Miller M.E."/>
            <person name="Zhang Y."/>
            <person name="Omidvar V."/>
            <person name="Sperschneider J."/>
            <person name="Schwessinger B."/>
            <person name="Raley C."/>
            <person name="Palmer J.M."/>
            <person name="Garnica D."/>
            <person name="Upadhyaya N."/>
            <person name="Rathjen J."/>
            <person name="Taylor J.M."/>
            <person name="Park R.F."/>
            <person name="Dodds P.N."/>
            <person name="Hirsch C.D."/>
            <person name="Kianian S.F."/>
            <person name="Figueroa M."/>
        </authorList>
    </citation>
    <scope>NUCLEOTIDE SEQUENCE [LARGE SCALE GENOMIC DNA]</scope>
    <source>
        <strain evidence="2">12NC29</strain>
        <strain evidence="3">12SD80</strain>
    </source>
</reference>
<dbReference type="GO" id="GO:0005737">
    <property type="term" value="C:cytoplasm"/>
    <property type="evidence" value="ECO:0007669"/>
    <property type="project" value="UniProtKB-SubCell"/>
</dbReference>
<evidence type="ECO:0000256" key="1">
    <source>
        <dbReference type="SAM" id="MobiDB-lite"/>
    </source>
</evidence>
<feature type="compositionally biased region" description="Basic and acidic residues" evidence="1">
    <location>
        <begin position="370"/>
        <end position="386"/>
    </location>
</feature>
<keyword evidence="4" id="KW-1185">Reference proteome</keyword>
<gene>
    <name evidence="2" type="ORF">PCANC_21218</name>
    <name evidence="3" type="ORF">PCASD_03723</name>
</gene>
<feature type="compositionally biased region" description="Pro residues" evidence="1">
    <location>
        <begin position="1100"/>
        <end position="1130"/>
    </location>
</feature>
<feature type="compositionally biased region" description="Polar residues" evidence="1">
    <location>
        <begin position="848"/>
        <end position="860"/>
    </location>
</feature>
<feature type="region of interest" description="Disordered" evidence="1">
    <location>
        <begin position="643"/>
        <end position="785"/>
    </location>
</feature>
<feature type="compositionally biased region" description="Polar residues" evidence="1">
    <location>
        <begin position="195"/>
        <end position="219"/>
    </location>
</feature>
<feature type="compositionally biased region" description="Low complexity" evidence="1">
    <location>
        <begin position="697"/>
        <end position="708"/>
    </location>
</feature>
<feature type="compositionally biased region" description="Low complexity" evidence="1">
    <location>
        <begin position="938"/>
        <end position="949"/>
    </location>
</feature>
<feature type="compositionally biased region" description="Polar residues" evidence="1">
    <location>
        <begin position="477"/>
        <end position="499"/>
    </location>
</feature>
<feature type="region of interest" description="Disordered" evidence="1">
    <location>
        <begin position="903"/>
        <end position="1205"/>
    </location>
</feature>
<evidence type="ECO:0000313" key="4">
    <source>
        <dbReference type="Proteomes" id="UP000235388"/>
    </source>
</evidence>
<dbReference type="GO" id="GO:0006417">
    <property type="term" value="P:regulation of translation"/>
    <property type="evidence" value="ECO:0007669"/>
    <property type="project" value="UniProtKB-KW"/>
</dbReference>
<comment type="caution">
    <text evidence="3">The sequence shown here is derived from an EMBL/GenBank/DDBJ whole genome shotgun (WGS) entry which is preliminary data.</text>
</comment>
<dbReference type="GO" id="GO:0008380">
    <property type="term" value="P:RNA splicing"/>
    <property type="evidence" value="ECO:0007669"/>
    <property type="project" value="UniProtKB-KW"/>
</dbReference>
<dbReference type="GO" id="GO:0035145">
    <property type="term" value="C:exon-exon junction complex"/>
    <property type="evidence" value="ECO:0007669"/>
    <property type="project" value="InterPro"/>
</dbReference>
<evidence type="ECO:0000313" key="3">
    <source>
        <dbReference type="EMBL" id="PLW46221.1"/>
    </source>
</evidence>
<feature type="compositionally biased region" description="Basic and acidic residues" evidence="1">
    <location>
        <begin position="416"/>
        <end position="431"/>
    </location>
</feature>
<dbReference type="GO" id="GO:0006397">
    <property type="term" value="P:mRNA processing"/>
    <property type="evidence" value="ECO:0007669"/>
    <property type="project" value="UniProtKB-KW"/>
</dbReference>
<feature type="compositionally biased region" description="Basic residues" evidence="1">
    <location>
        <begin position="24"/>
        <end position="49"/>
    </location>
</feature>
<organism evidence="3 5">
    <name type="scientific">Puccinia coronata f. sp. avenae</name>
    <dbReference type="NCBI Taxonomy" id="200324"/>
    <lineage>
        <taxon>Eukaryota</taxon>
        <taxon>Fungi</taxon>
        <taxon>Dikarya</taxon>
        <taxon>Basidiomycota</taxon>
        <taxon>Pucciniomycotina</taxon>
        <taxon>Pucciniomycetes</taxon>
        <taxon>Pucciniales</taxon>
        <taxon>Pucciniaceae</taxon>
        <taxon>Puccinia</taxon>
    </lineage>
</organism>
<feature type="compositionally biased region" description="Acidic residues" evidence="1">
    <location>
        <begin position="54"/>
        <end position="64"/>
    </location>
</feature>
<feature type="compositionally biased region" description="Basic and acidic residues" evidence="1">
    <location>
        <begin position="14"/>
        <end position="23"/>
    </location>
</feature>
<feature type="compositionally biased region" description="Acidic residues" evidence="1">
    <location>
        <begin position="87"/>
        <end position="123"/>
    </location>
</feature>
<dbReference type="Proteomes" id="UP000235392">
    <property type="component" value="Unassembled WGS sequence"/>
</dbReference>
<evidence type="ECO:0000313" key="2">
    <source>
        <dbReference type="EMBL" id="PLW36928.1"/>
    </source>
</evidence>
<dbReference type="GO" id="GO:0000184">
    <property type="term" value="P:nuclear-transcribed mRNA catabolic process, nonsense-mediated decay"/>
    <property type="evidence" value="ECO:0007669"/>
    <property type="project" value="UniProtKB-KW"/>
</dbReference>
<feature type="compositionally biased region" description="Pro residues" evidence="1">
    <location>
        <begin position="1350"/>
        <end position="1363"/>
    </location>
</feature>
<name>A0A2N5V888_9BASI</name>
<feature type="compositionally biased region" description="Polar residues" evidence="1">
    <location>
        <begin position="438"/>
        <end position="459"/>
    </location>
</feature>
<proteinExistence type="predicted"/>
<sequence length="1407" mass="151655">MSITSLSQNPQPDQPHEKQDKTANKHPLKLNKKSTHARKSRLLSARRRAAVNSPEEEDGEDEEAQNGNQLSSDSNSDDDSTTSSLDNSEDDDDDGDDDEDDEDEDEDNVDEQDDDDDDDDDEKEAQVTDHKKKANGSNYDDEGQAFQVDHDDLESGVCRPPTSTPRLNGHSNQSDSEDIEAQTISPASAHHHQPTPVQTEVETSSQTTALSTPASSADSSTRRLKQPPQQQLQPTAVSTQSHNTTIIFNQASWVTGLSAALAATTTPNNNNHSGSTEDQPAQTPRYIPYIEFENYSTYGNLIFDLNTGLSRTTRGECKPDGLEKAPPEALEEQFVRISPSRDLPSNSTLSPNHTNGRKDYHSTAPTQRANDIDGTSKDGQDDDRTYRSGKKFGSLGEKNKKKKKKKKKETAIRVSLDGHAEGDNEQSEQRLKIKIIPPQQSSSTKKPIETSSTSTSSHFNLPHNRPPSSLAGGIINNRPSSSFSFAAQSEDNRSASASEAHSLEPWAVPRSGRFWGHDDRQSYHHRRGGREFGSVRGGASSSSLRKRGGFRADWPATSPSSRKSHGSSTHRPGTPAGQSDTGRSVGSGAGWITVPSKQKAFANGFHHQLSHLNSQRHHPEQGDNGEWRHDGWEEIEREADRKLHSSNRGRVGFHPSRGSTAGWRGGAPPFHQSRRPTTNLNTTSETQSASGKTDNCTTKSSASASTSTPRAQEKEAIKVSLNPTPIHMSSQANSRDEPRKPLVNGHHVEVAAQKTPSPLTVETVTRSNQSPSLSSSATPSSQPQPVLVQLPRTIKIGTIPVYPPVTLQSPVAEKREMMIKSQAPSSPIIDHGSSSVASLGHSPRTPDLSDTPQVSRSANTLEEKSDPVLTPVSATEPPTGGAITLGSAGGAEVLREAMSTPKLSMPAAYPPPPPPPPPPQDLMIPSSRADHPARSANSQHGGQHSRSSSFNSHVLPPGSFGHHHHHHHHPDFLEQQPGHLRQPPPPPHNFVPNHPSHLSSSTSYHNPIPLPPPPPPHSTMHQSGHFYHHQPALPPIPPLQYFESHNHNAGYPPSYGGPLQSNHVFGGGGYPPPSLPPPPPPPQQQQQLGPSRGHPAIFHPLPPQQPAFESTPPPPPHTLPPPPAAPPTPASPGMTLPGHFAPPKSTKVRISHPGAGSGANHGPDDSFYFASSSSSHHPHHTKANKHLSSSSSSSAAAGNAMGSTDTLQIQTTETGISYYEYNGVTYFGDSLPPHLAPASMPEKALHPRATDEGLTGSLQHQHQAPPLPSHHHQQQHPQLGGMHPDPGAAGDFRRLDEFPLFPPPHLPLHLHQMHHPHPHPHHHPSAHHHPHLFPFTGLRNSLPDDFGQRPPLPIPAHPNPIPPNSGATNALPLPVSDAPPASAIPPPSSGGQVVLSQVIRPLGIPFG</sequence>
<evidence type="ECO:0000313" key="5">
    <source>
        <dbReference type="Proteomes" id="UP000235392"/>
    </source>
</evidence>
<feature type="compositionally biased region" description="Polar residues" evidence="1">
    <location>
        <begin position="557"/>
        <end position="584"/>
    </location>
</feature>
<feature type="compositionally biased region" description="Low complexity" evidence="1">
    <location>
        <begin position="1188"/>
        <end position="1197"/>
    </location>
</feature>
<dbReference type="STRING" id="200324.A0A2N5V888"/>
<feature type="region of interest" description="Disordered" evidence="1">
    <location>
        <begin position="1312"/>
        <end position="1372"/>
    </location>
</feature>
<feature type="compositionally biased region" description="Polar residues" evidence="1">
    <location>
        <begin position="343"/>
        <end position="354"/>
    </location>
</feature>
<feature type="region of interest" description="Disordered" evidence="1">
    <location>
        <begin position="1"/>
        <end position="240"/>
    </location>
</feature>
<feature type="compositionally biased region" description="Basic residues" evidence="1">
    <location>
        <begin position="399"/>
        <end position="408"/>
    </location>
</feature>
<feature type="compositionally biased region" description="Polar residues" evidence="1">
    <location>
        <begin position="754"/>
        <end position="766"/>
    </location>
</feature>
<dbReference type="Proteomes" id="UP000235388">
    <property type="component" value="Unassembled WGS sequence"/>
</dbReference>
<dbReference type="GO" id="GO:0003729">
    <property type="term" value="F:mRNA binding"/>
    <property type="evidence" value="ECO:0007669"/>
    <property type="project" value="InterPro"/>
</dbReference>
<feature type="compositionally biased region" description="Basic residues" evidence="1">
    <location>
        <begin position="1176"/>
        <end position="1185"/>
    </location>
</feature>
<feature type="compositionally biased region" description="Basic residues" evidence="1">
    <location>
        <begin position="1312"/>
        <end position="1331"/>
    </location>
</feature>